<gene>
    <name evidence="3" type="ORF">AB0C36_05250</name>
</gene>
<accession>A0ABV3DAX8</accession>
<evidence type="ECO:0000256" key="1">
    <source>
        <dbReference type="SAM" id="MobiDB-lite"/>
    </source>
</evidence>
<sequence>MAASGVVAMAMLTACNGDDDNKSLTPPPMPTFSVPKIDIPDIDIPDPSDLPTSTKRPTSSSSKPTGGATSSTDEVEAVDLEEGECIDTSSSGDISKKSCSGPHMGEVGAIVTLPDSPSPTSPDFEASIESKCEDEVMPIINRQSNASALTFSFYYPQFSSWTSGDRTLQCIIVRDDGAKLTAKLK</sequence>
<keyword evidence="4" id="KW-1185">Reference proteome</keyword>
<feature type="compositionally biased region" description="Low complexity" evidence="1">
    <location>
        <begin position="86"/>
        <end position="101"/>
    </location>
</feature>
<reference evidence="3 4" key="1">
    <citation type="submission" date="2024-06" db="EMBL/GenBank/DDBJ databases">
        <title>The Natural Products Discovery Center: Release of the First 8490 Sequenced Strains for Exploring Actinobacteria Biosynthetic Diversity.</title>
        <authorList>
            <person name="Kalkreuter E."/>
            <person name="Kautsar S.A."/>
            <person name="Yang D."/>
            <person name="Bader C.D."/>
            <person name="Teijaro C.N."/>
            <person name="Fluegel L."/>
            <person name="Davis C.M."/>
            <person name="Simpson J.R."/>
            <person name="Lauterbach L."/>
            <person name="Steele A.D."/>
            <person name="Gui C."/>
            <person name="Meng S."/>
            <person name="Li G."/>
            <person name="Viehrig K."/>
            <person name="Ye F."/>
            <person name="Su P."/>
            <person name="Kiefer A.F."/>
            <person name="Nichols A."/>
            <person name="Cepeda A.J."/>
            <person name="Yan W."/>
            <person name="Fan B."/>
            <person name="Jiang Y."/>
            <person name="Adhikari A."/>
            <person name="Zheng C.-J."/>
            <person name="Schuster L."/>
            <person name="Cowan T.M."/>
            <person name="Smanski M.J."/>
            <person name="Chevrette M.G."/>
            <person name="De Carvalho L.P.S."/>
            <person name="Shen B."/>
        </authorList>
    </citation>
    <scope>NUCLEOTIDE SEQUENCE [LARGE SCALE GENOMIC DNA]</scope>
    <source>
        <strain evidence="3 4">NPDC048946</strain>
    </source>
</reference>
<evidence type="ECO:0000259" key="2">
    <source>
        <dbReference type="Pfam" id="PF13845"/>
    </source>
</evidence>
<protein>
    <submittedName>
        <fullName evidence="3">Septum formation family protein</fullName>
    </submittedName>
</protein>
<dbReference type="EMBL" id="JBEZFP010000009">
    <property type="protein sequence ID" value="MEU8132895.1"/>
    <property type="molecule type" value="Genomic_DNA"/>
</dbReference>
<evidence type="ECO:0000313" key="3">
    <source>
        <dbReference type="EMBL" id="MEU8132895.1"/>
    </source>
</evidence>
<feature type="domain" description="Septum formation-related" evidence="2">
    <location>
        <begin position="76"/>
        <end position="170"/>
    </location>
</feature>
<feature type="region of interest" description="Disordered" evidence="1">
    <location>
        <begin position="16"/>
        <end position="101"/>
    </location>
</feature>
<dbReference type="RefSeq" id="WP_358349485.1">
    <property type="nucleotide sequence ID" value="NZ_JBEZFP010000009.1"/>
</dbReference>
<dbReference type="Pfam" id="PF13845">
    <property type="entry name" value="Septum_form"/>
    <property type="match status" value="1"/>
</dbReference>
<comment type="caution">
    <text evidence="3">The sequence shown here is derived from an EMBL/GenBank/DDBJ whole genome shotgun (WGS) entry which is preliminary data.</text>
</comment>
<dbReference type="Proteomes" id="UP001551482">
    <property type="component" value="Unassembled WGS sequence"/>
</dbReference>
<name>A0ABV3DAX8_9ACTN</name>
<dbReference type="InterPro" id="IPR026004">
    <property type="entry name" value="Septum_form"/>
</dbReference>
<feature type="compositionally biased region" description="Acidic residues" evidence="1">
    <location>
        <begin position="73"/>
        <end position="85"/>
    </location>
</feature>
<organism evidence="3 4">
    <name type="scientific">Streptodolium elevatio</name>
    <dbReference type="NCBI Taxonomy" id="3157996"/>
    <lineage>
        <taxon>Bacteria</taxon>
        <taxon>Bacillati</taxon>
        <taxon>Actinomycetota</taxon>
        <taxon>Actinomycetes</taxon>
        <taxon>Kitasatosporales</taxon>
        <taxon>Streptomycetaceae</taxon>
        <taxon>Streptodolium</taxon>
    </lineage>
</organism>
<evidence type="ECO:0000313" key="4">
    <source>
        <dbReference type="Proteomes" id="UP001551482"/>
    </source>
</evidence>
<feature type="compositionally biased region" description="Low complexity" evidence="1">
    <location>
        <begin position="52"/>
        <end position="72"/>
    </location>
</feature>
<proteinExistence type="predicted"/>